<evidence type="ECO:0000259" key="10">
    <source>
        <dbReference type="Pfam" id="PF04136"/>
    </source>
</evidence>
<feature type="domain" description="Conserved oligomeric Golgi complex subunit 3 N-terminal" evidence="10">
    <location>
        <begin position="130"/>
        <end position="274"/>
    </location>
</feature>
<dbReference type="InterPro" id="IPR007265">
    <property type="entry name" value="COG_su3"/>
</dbReference>
<evidence type="ECO:0000256" key="9">
    <source>
        <dbReference type="SAM" id="Coils"/>
    </source>
</evidence>
<dbReference type="InterPro" id="IPR048320">
    <property type="entry name" value="COG3_N"/>
</dbReference>
<accession>A0A6A6TVW0</accession>
<dbReference type="InterPro" id="IPR048685">
    <property type="entry name" value="COG3_C"/>
</dbReference>
<keyword evidence="9" id="KW-0175">Coiled coil</keyword>
<dbReference type="Proteomes" id="UP000799302">
    <property type="component" value="Unassembled WGS sequence"/>
</dbReference>
<evidence type="ECO:0000313" key="13">
    <source>
        <dbReference type="Proteomes" id="UP000799302"/>
    </source>
</evidence>
<evidence type="ECO:0000256" key="1">
    <source>
        <dbReference type="ARBA" id="ARBA00004395"/>
    </source>
</evidence>
<dbReference type="PANTHER" id="PTHR13302">
    <property type="entry name" value="CONSERVED OLIGOMERIC GOLGI COMPLEX COMPONENT 3"/>
    <property type="match status" value="1"/>
</dbReference>
<dbReference type="GO" id="GO:0006891">
    <property type="term" value="P:intra-Golgi vesicle-mediated transport"/>
    <property type="evidence" value="ECO:0007669"/>
    <property type="project" value="TreeGrafter"/>
</dbReference>
<dbReference type="GO" id="GO:0005801">
    <property type="term" value="C:cis-Golgi network"/>
    <property type="evidence" value="ECO:0007669"/>
    <property type="project" value="InterPro"/>
</dbReference>
<evidence type="ECO:0000259" key="11">
    <source>
        <dbReference type="Pfam" id="PF20671"/>
    </source>
</evidence>
<keyword evidence="5" id="KW-0653">Protein transport</keyword>
<dbReference type="EMBL" id="MU004245">
    <property type="protein sequence ID" value="KAF2663471.1"/>
    <property type="molecule type" value="Genomic_DNA"/>
</dbReference>
<dbReference type="Pfam" id="PF04136">
    <property type="entry name" value="COG3_N"/>
    <property type="match status" value="1"/>
</dbReference>
<reference evidence="12" key="1">
    <citation type="journal article" date="2020" name="Stud. Mycol.">
        <title>101 Dothideomycetes genomes: a test case for predicting lifestyles and emergence of pathogens.</title>
        <authorList>
            <person name="Haridas S."/>
            <person name="Albert R."/>
            <person name="Binder M."/>
            <person name="Bloem J."/>
            <person name="Labutti K."/>
            <person name="Salamov A."/>
            <person name="Andreopoulos B."/>
            <person name="Baker S."/>
            <person name="Barry K."/>
            <person name="Bills G."/>
            <person name="Bluhm B."/>
            <person name="Cannon C."/>
            <person name="Castanera R."/>
            <person name="Culley D."/>
            <person name="Daum C."/>
            <person name="Ezra D."/>
            <person name="Gonzalez J."/>
            <person name="Henrissat B."/>
            <person name="Kuo A."/>
            <person name="Liang C."/>
            <person name="Lipzen A."/>
            <person name="Lutzoni F."/>
            <person name="Magnuson J."/>
            <person name="Mondo S."/>
            <person name="Nolan M."/>
            <person name="Ohm R."/>
            <person name="Pangilinan J."/>
            <person name="Park H.-J."/>
            <person name="Ramirez L."/>
            <person name="Alfaro M."/>
            <person name="Sun H."/>
            <person name="Tritt A."/>
            <person name="Yoshinaga Y."/>
            <person name="Zwiers L.-H."/>
            <person name="Turgeon B."/>
            <person name="Goodwin S."/>
            <person name="Spatafora J."/>
            <person name="Crous P."/>
            <person name="Grigoriev I."/>
        </authorList>
    </citation>
    <scope>NUCLEOTIDE SEQUENCE</scope>
    <source>
        <strain evidence="12">CBS 115976</strain>
    </source>
</reference>
<protein>
    <recommendedName>
        <fullName evidence="3">Conserved oligomeric Golgi complex subunit 3</fullName>
    </recommendedName>
    <alternativeName>
        <fullName evidence="8">Component of oligomeric Golgi complex 3</fullName>
    </alternativeName>
</protein>
<feature type="domain" description="Conserved oligomeric Golgi complex subunit 3 C-terminal" evidence="11">
    <location>
        <begin position="295"/>
        <end position="644"/>
    </location>
</feature>
<gene>
    <name evidence="12" type="ORF">BT63DRAFT_119778</name>
</gene>
<dbReference type="PANTHER" id="PTHR13302:SF8">
    <property type="entry name" value="CONSERVED OLIGOMERIC GOLGI COMPLEX SUBUNIT 3"/>
    <property type="match status" value="1"/>
</dbReference>
<feature type="coiled-coil region" evidence="9">
    <location>
        <begin position="78"/>
        <end position="105"/>
    </location>
</feature>
<comment type="similarity">
    <text evidence="2">Belongs to the COG3 family.</text>
</comment>
<evidence type="ECO:0000256" key="7">
    <source>
        <dbReference type="ARBA" id="ARBA00023136"/>
    </source>
</evidence>
<keyword evidence="7" id="KW-0472">Membrane</keyword>
<evidence type="ECO:0000256" key="2">
    <source>
        <dbReference type="ARBA" id="ARBA00009936"/>
    </source>
</evidence>
<evidence type="ECO:0000256" key="6">
    <source>
        <dbReference type="ARBA" id="ARBA00023034"/>
    </source>
</evidence>
<evidence type="ECO:0000256" key="3">
    <source>
        <dbReference type="ARBA" id="ARBA00020976"/>
    </source>
</evidence>
<dbReference type="GO" id="GO:0007030">
    <property type="term" value="P:Golgi organization"/>
    <property type="evidence" value="ECO:0007669"/>
    <property type="project" value="TreeGrafter"/>
</dbReference>
<evidence type="ECO:0000313" key="12">
    <source>
        <dbReference type="EMBL" id="KAF2663471.1"/>
    </source>
</evidence>
<dbReference type="Pfam" id="PF20671">
    <property type="entry name" value="COG3_C"/>
    <property type="match status" value="1"/>
</dbReference>
<dbReference type="GO" id="GO:0006914">
    <property type="term" value="P:autophagy"/>
    <property type="evidence" value="ECO:0007669"/>
    <property type="project" value="TreeGrafter"/>
</dbReference>
<dbReference type="OrthoDB" id="296793at2759"/>
<comment type="subcellular location">
    <subcellularLocation>
        <location evidence="1">Golgi apparatus membrane</location>
        <topology evidence="1">Peripheral membrane protein</topology>
    </subcellularLocation>
</comment>
<dbReference type="AlphaFoldDB" id="A0A6A6TVW0"/>
<evidence type="ECO:0000256" key="5">
    <source>
        <dbReference type="ARBA" id="ARBA00022927"/>
    </source>
</evidence>
<keyword evidence="6" id="KW-0333">Golgi apparatus</keyword>
<evidence type="ECO:0000256" key="8">
    <source>
        <dbReference type="ARBA" id="ARBA00031339"/>
    </source>
</evidence>
<organism evidence="12 13">
    <name type="scientific">Microthyrium microscopicum</name>
    <dbReference type="NCBI Taxonomy" id="703497"/>
    <lineage>
        <taxon>Eukaryota</taxon>
        <taxon>Fungi</taxon>
        <taxon>Dikarya</taxon>
        <taxon>Ascomycota</taxon>
        <taxon>Pezizomycotina</taxon>
        <taxon>Dothideomycetes</taxon>
        <taxon>Dothideomycetes incertae sedis</taxon>
        <taxon>Microthyriales</taxon>
        <taxon>Microthyriaceae</taxon>
        <taxon>Microthyrium</taxon>
    </lineage>
</organism>
<name>A0A6A6TVW0_9PEZI</name>
<sequence>MPDDGWYNSLAGKTSQPWQNPDKISNLAVRRRQTEGKRQLITPISANAMASTNNDRITTGVVSAPPIVRKVKSLSDFYDVVRNQMKEENREEKKKRRERSHLDNEIEFESWYDDMKEELIDASHAEYQLYQDQLSQTHAHLDSLLTSANSTLTILTSLADSFKAVDTQTTEFQAECENIIADQKRTSKLAEEFSENLQYYNYLEPITKRLNAPGAGSLVRRSEFPDMLSNLDACLEFMQSHPKHRESGAYAAKYKLLLTRALTLIRNHFTASLKDIAADVSKRVADRQLNDTTMSALLYAKFRVGAPDLKRLGQEIEIRSSPPEGSAPGTEGEYQGLLNELHQNYSATRAKLLSPIINRKTSEIAAAPSTSKDLVAFARTCTSFMRGLCSDEYNLWNEWFSDEHMLYPFLETLFDPVYDHLRPKIIHETKIIKLAELCTLIQTRYMEDSDSESEPESEEPKLDFGRLVYPALQDAQDRLVFLAQQVIRNDIQYFKPKPENLDYPRKASRIALSGTRNTSVAGRKDSNGLLSPTVNSPVIVEDDGADREVLFEPGTQEYYPTLRKAIWLLSRIYRLVHSTVFDSLAHEIVHQTTLSLTNASTLLSTRASPTDASLFLLAHLLALKHHILAFDIEYAATDVRLDFAAAPASLWASLNPATWVRAALGGALVPRVVTDMTDARIDIDDRLRAVIGSLVAEWAARMSEPLTTTATRGRTDVRAEADASARLRATVAREVPSIRRKLEEYLHDTRTRDMLLRAVLEDVVVRYTAWLEAKGLEAGPGPGRAKGKGREDGVWEEEMFVEWAMGVFGLEGGDTDDD</sequence>
<evidence type="ECO:0000256" key="4">
    <source>
        <dbReference type="ARBA" id="ARBA00022448"/>
    </source>
</evidence>
<dbReference type="GO" id="GO:0017119">
    <property type="term" value="C:Golgi transport complex"/>
    <property type="evidence" value="ECO:0007669"/>
    <property type="project" value="TreeGrafter"/>
</dbReference>
<keyword evidence="4" id="KW-0813">Transport</keyword>
<dbReference type="GO" id="GO:0006886">
    <property type="term" value="P:intracellular protein transport"/>
    <property type="evidence" value="ECO:0007669"/>
    <property type="project" value="InterPro"/>
</dbReference>
<keyword evidence="13" id="KW-1185">Reference proteome</keyword>
<proteinExistence type="inferred from homology"/>
<dbReference type="GO" id="GO:0000139">
    <property type="term" value="C:Golgi membrane"/>
    <property type="evidence" value="ECO:0007669"/>
    <property type="project" value="UniProtKB-SubCell"/>
</dbReference>